<keyword evidence="1" id="KW-0808">Transferase</keyword>
<keyword evidence="1" id="KW-0418">Kinase</keyword>
<sequence length="149" mass="17147">MEKVQKSLVLIKPDAVERKLVGKIISMYEEHGLNIAAMKLVKLDKTFAEIHYKEHKGKSFFNDLIKTITRSEIVAIVLQGENAIEKIRRINGNTNPEKAEEGTIRKMYALNNTENSVHASDCEESAEREIKLWFPELVAKEEWFSARNM</sequence>
<evidence type="ECO:0000313" key="2">
    <source>
        <dbReference type="Proteomes" id="UP001058074"/>
    </source>
</evidence>
<name>A0ACB5RAC2_9CLOT</name>
<evidence type="ECO:0000313" key="1">
    <source>
        <dbReference type="EMBL" id="GKX65990.1"/>
    </source>
</evidence>
<dbReference type="EMBL" id="BROD01000001">
    <property type="protein sequence ID" value="GKX65990.1"/>
    <property type="molecule type" value="Genomic_DNA"/>
</dbReference>
<dbReference type="Proteomes" id="UP001058074">
    <property type="component" value="Unassembled WGS sequence"/>
</dbReference>
<reference evidence="1" key="1">
    <citation type="journal article" date="2025" name="Int. J. Syst. Evol. Microbiol.">
        <title>Inconstantimicrobium mannanitabidum sp. nov., a novel member of the family Clostridiaceae isolated from anoxic soil under the treatment of reductive soil disinfestation.</title>
        <authorList>
            <person name="Ueki A."/>
            <person name="Tonouchi A."/>
            <person name="Honma S."/>
            <person name="Kaku N."/>
            <person name="Ueki K."/>
        </authorList>
    </citation>
    <scope>NUCLEOTIDE SEQUENCE</scope>
    <source>
        <strain evidence="1">TW13</strain>
    </source>
</reference>
<comment type="caution">
    <text evidence="1">The sequence shown here is derived from an EMBL/GenBank/DDBJ whole genome shotgun (WGS) entry which is preliminary data.</text>
</comment>
<accession>A0ACB5RAC2</accession>
<organism evidence="1 2">
    <name type="scientific">Inconstantimicrobium mannanitabidum</name>
    <dbReference type="NCBI Taxonomy" id="1604901"/>
    <lineage>
        <taxon>Bacteria</taxon>
        <taxon>Bacillati</taxon>
        <taxon>Bacillota</taxon>
        <taxon>Clostridia</taxon>
        <taxon>Eubacteriales</taxon>
        <taxon>Clostridiaceae</taxon>
        <taxon>Inconstantimicrobium</taxon>
    </lineage>
</organism>
<keyword evidence="2" id="KW-1185">Reference proteome</keyword>
<gene>
    <name evidence="1" type="ORF">rsdtw13_12480</name>
</gene>
<protein>
    <submittedName>
        <fullName evidence="1">Nucleoside-diphosphate kinase</fullName>
    </submittedName>
</protein>
<proteinExistence type="predicted"/>